<comment type="caution">
    <text evidence="1">The sequence shown here is derived from an EMBL/GenBank/DDBJ whole genome shotgun (WGS) entry which is preliminary data.</text>
</comment>
<reference evidence="1 2" key="1">
    <citation type="submission" date="2021-01" db="EMBL/GenBank/DDBJ databases">
        <title>Genomic Encyclopedia of Type Strains, Phase IV (KMG-IV): sequencing the most valuable type-strain genomes for metagenomic binning, comparative biology and taxonomic classification.</title>
        <authorList>
            <person name="Goeker M."/>
        </authorList>
    </citation>
    <scope>NUCLEOTIDE SEQUENCE [LARGE SCALE GENOMIC DNA]</scope>
    <source>
        <strain evidence="1 2">DSM 105482</strain>
    </source>
</reference>
<protein>
    <recommendedName>
        <fullName evidence="3">Helix-turn-helix domain-containing protein</fullName>
    </recommendedName>
</protein>
<keyword evidence="2" id="KW-1185">Reference proteome</keyword>
<evidence type="ECO:0008006" key="3">
    <source>
        <dbReference type="Google" id="ProtNLM"/>
    </source>
</evidence>
<evidence type="ECO:0000313" key="1">
    <source>
        <dbReference type="EMBL" id="MBM7693349.1"/>
    </source>
</evidence>
<proteinExistence type="predicted"/>
<dbReference type="Proteomes" id="UP000823486">
    <property type="component" value="Unassembled WGS sequence"/>
</dbReference>
<dbReference type="EMBL" id="JAFBFI010000012">
    <property type="protein sequence ID" value="MBM7693349.1"/>
    <property type="molecule type" value="Genomic_DNA"/>
</dbReference>
<gene>
    <name evidence="1" type="ORF">JOC77_002789</name>
</gene>
<dbReference type="RefSeq" id="WP_204544050.1">
    <property type="nucleotide sequence ID" value="NZ_JAFBFI010000012.1"/>
</dbReference>
<accession>A0ABS2QKW0</accession>
<evidence type="ECO:0000313" key="2">
    <source>
        <dbReference type="Proteomes" id="UP000823486"/>
    </source>
</evidence>
<name>A0ABS2QKW0_9BACI</name>
<sequence>MHDKFRFIQDAYAAYERQEITNGNVPRNISCINPDIAEWVKTKFLMKKQIQTSYNLTREEAKELCSWMNPQVYIRDKTKICHYSVEEIEEKVAVLYDKRTNVILKCEAAKMLGVSVDTIPSLVNAGFLQEVKFMKKIYLCKKTLNNLQKGFDAKSLTSDANCVSWGRLFDKYRTSGLCVVDLIYLLSSRKIAAYSLFQSNKVSDFYFMPGDVEKIILYITERTINKRGYCLGQAAKAISVGERTVHKLIELGLLNPIKAAANNNRRKEYFFNIEEIEAFHRKYITPKEAEKVYGKSQNYFRNLVFRGKVDNVLSGTCSKVLLNRREVMEYMRLKR</sequence>
<organism evidence="1 2">
    <name type="scientific">Peribacillus deserti</name>
    <dbReference type="NCBI Taxonomy" id="673318"/>
    <lineage>
        <taxon>Bacteria</taxon>
        <taxon>Bacillati</taxon>
        <taxon>Bacillota</taxon>
        <taxon>Bacilli</taxon>
        <taxon>Bacillales</taxon>
        <taxon>Bacillaceae</taxon>
        <taxon>Peribacillus</taxon>
    </lineage>
</organism>